<feature type="domain" description="UreE urease accessory N-terminal" evidence="6">
    <location>
        <begin position="1"/>
        <end position="64"/>
    </location>
</feature>
<name>A0A1H2FDE1_9GAMM</name>
<reference evidence="8" key="1">
    <citation type="submission" date="2016-10" db="EMBL/GenBank/DDBJ databases">
        <authorList>
            <person name="Varghese N."/>
            <person name="Submissions S."/>
        </authorList>
    </citation>
    <scope>NUCLEOTIDE SEQUENCE [LARGE SCALE GENOMIC DNA]</scope>
    <source>
        <strain evidence="8">CECT 8338</strain>
    </source>
</reference>
<dbReference type="GO" id="GO:0016151">
    <property type="term" value="F:nickel cation binding"/>
    <property type="evidence" value="ECO:0007669"/>
    <property type="project" value="UniProtKB-UniRule"/>
</dbReference>
<sequence length="166" mass="18342">MIECHQWLDNTGPADHVLELSYEKRTRSRLRAQTVDGLDVGLFLPRGRVLMQGDRLQGDDGSVVVIHAEPESLSRVFCDDALLLSRAAYHMGNRHVPLEIHAGQLRYLRDHVLDSMLRGFGLEIEAIFAPFNPEPGAYHSHGHSVATPAGPAQAAPFLRLGGHEHA</sequence>
<dbReference type="InterPro" id="IPR004029">
    <property type="entry name" value="UreE_N"/>
</dbReference>
<keyword evidence="8" id="KW-1185">Reference proteome</keyword>
<dbReference type="GO" id="GO:0006457">
    <property type="term" value="P:protein folding"/>
    <property type="evidence" value="ECO:0007669"/>
    <property type="project" value="InterPro"/>
</dbReference>
<comment type="subcellular location">
    <subcellularLocation>
        <location evidence="1 5">Cytoplasm</location>
    </subcellularLocation>
</comment>
<evidence type="ECO:0000313" key="8">
    <source>
        <dbReference type="Proteomes" id="UP000243924"/>
    </source>
</evidence>
<dbReference type="STRING" id="1434072.SAMN05216210_1467"/>
<dbReference type="GO" id="GO:0019627">
    <property type="term" value="P:urea metabolic process"/>
    <property type="evidence" value="ECO:0007669"/>
    <property type="project" value="InterPro"/>
</dbReference>
<dbReference type="SUPFAM" id="SSF69287">
    <property type="entry name" value="Urease metallochaperone UreE, N-terminal domain"/>
    <property type="match status" value="1"/>
</dbReference>
<comment type="similarity">
    <text evidence="5">Belongs to the UreE family.</text>
</comment>
<dbReference type="Proteomes" id="UP000243924">
    <property type="component" value="Chromosome I"/>
</dbReference>
<dbReference type="AlphaFoldDB" id="A0A1H2FDE1"/>
<dbReference type="Gene3D" id="2.60.260.20">
    <property type="entry name" value="Urease metallochaperone UreE, N-terminal domain"/>
    <property type="match status" value="1"/>
</dbReference>
<evidence type="ECO:0000256" key="4">
    <source>
        <dbReference type="ARBA" id="ARBA00023186"/>
    </source>
</evidence>
<evidence type="ECO:0000313" key="7">
    <source>
        <dbReference type="EMBL" id="SDU05273.1"/>
    </source>
</evidence>
<dbReference type="EMBL" id="LT629787">
    <property type="protein sequence ID" value="SDU05273.1"/>
    <property type="molecule type" value="Genomic_DNA"/>
</dbReference>
<evidence type="ECO:0000256" key="3">
    <source>
        <dbReference type="ARBA" id="ARBA00022596"/>
    </source>
</evidence>
<protein>
    <recommendedName>
        <fullName evidence="5">Urease accessory protein UreE</fullName>
    </recommendedName>
</protein>
<dbReference type="GO" id="GO:0051082">
    <property type="term" value="F:unfolded protein binding"/>
    <property type="evidence" value="ECO:0007669"/>
    <property type="project" value="UniProtKB-UniRule"/>
</dbReference>
<dbReference type="NCBIfam" id="NF009751">
    <property type="entry name" value="PRK13261.1-1"/>
    <property type="match status" value="1"/>
</dbReference>
<keyword evidence="4 5" id="KW-0143">Chaperone</keyword>
<organism evidence="7 8">
    <name type="scientific">Halopseudomonas salegens</name>
    <dbReference type="NCBI Taxonomy" id="1434072"/>
    <lineage>
        <taxon>Bacteria</taxon>
        <taxon>Pseudomonadati</taxon>
        <taxon>Pseudomonadota</taxon>
        <taxon>Gammaproteobacteria</taxon>
        <taxon>Pseudomonadales</taxon>
        <taxon>Pseudomonadaceae</taxon>
        <taxon>Halopseudomonas</taxon>
    </lineage>
</organism>
<dbReference type="OrthoDB" id="5421304at2"/>
<dbReference type="RefSeq" id="WP_092385577.1">
    <property type="nucleotide sequence ID" value="NZ_LT629787.1"/>
</dbReference>
<dbReference type="Gene3D" id="3.30.70.790">
    <property type="entry name" value="UreE, C-terminal domain"/>
    <property type="match status" value="1"/>
</dbReference>
<comment type="function">
    <text evidence="5">Involved in urease metallocenter assembly. Binds nickel. Probably functions as a nickel donor during metallocenter assembly.</text>
</comment>
<proteinExistence type="inferred from homology"/>
<dbReference type="Pfam" id="PF02814">
    <property type="entry name" value="UreE_N"/>
    <property type="match status" value="1"/>
</dbReference>
<evidence type="ECO:0000259" key="6">
    <source>
        <dbReference type="SMART" id="SM00988"/>
    </source>
</evidence>
<evidence type="ECO:0000256" key="5">
    <source>
        <dbReference type="HAMAP-Rule" id="MF_00822"/>
    </source>
</evidence>
<dbReference type="SMART" id="SM00988">
    <property type="entry name" value="UreE_N"/>
    <property type="match status" value="1"/>
</dbReference>
<keyword evidence="3 5" id="KW-0533">Nickel</keyword>
<dbReference type="InterPro" id="IPR007864">
    <property type="entry name" value="UreE_C_dom"/>
</dbReference>
<dbReference type="CDD" id="cd00571">
    <property type="entry name" value="UreE"/>
    <property type="match status" value="1"/>
</dbReference>
<dbReference type="HAMAP" id="MF_00822">
    <property type="entry name" value="UreE"/>
    <property type="match status" value="1"/>
</dbReference>
<dbReference type="Pfam" id="PF05194">
    <property type="entry name" value="UreE_C"/>
    <property type="match status" value="1"/>
</dbReference>
<evidence type="ECO:0000256" key="1">
    <source>
        <dbReference type="ARBA" id="ARBA00004496"/>
    </source>
</evidence>
<keyword evidence="2 5" id="KW-0963">Cytoplasm</keyword>
<dbReference type="GO" id="GO:0065003">
    <property type="term" value="P:protein-containing complex assembly"/>
    <property type="evidence" value="ECO:0007669"/>
    <property type="project" value="InterPro"/>
</dbReference>
<gene>
    <name evidence="5" type="primary">ureE</name>
    <name evidence="7" type="ORF">SAMN05216210_1467</name>
</gene>
<accession>A0A1H2FDE1</accession>
<dbReference type="SUPFAM" id="SSF69737">
    <property type="entry name" value="Urease metallochaperone UreE, C-terminal domain"/>
    <property type="match status" value="1"/>
</dbReference>
<dbReference type="InterPro" id="IPR036118">
    <property type="entry name" value="UreE_N_sf"/>
</dbReference>
<dbReference type="InterPro" id="IPR012406">
    <property type="entry name" value="UreE"/>
</dbReference>
<evidence type="ECO:0000256" key="2">
    <source>
        <dbReference type="ARBA" id="ARBA00022490"/>
    </source>
</evidence>
<dbReference type="GO" id="GO:0005737">
    <property type="term" value="C:cytoplasm"/>
    <property type="evidence" value="ECO:0007669"/>
    <property type="project" value="UniProtKB-SubCell"/>
</dbReference>